<comment type="caution">
    <text evidence="8">The sequence shown here is derived from an EMBL/GenBank/DDBJ whole genome shotgun (WGS) entry which is preliminary data.</text>
</comment>
<reference evidence="8" key="1">
    <citation type="submission" date="2020-01" db="EMBL/GenBank/DDBJ databases">
        <authorList>
            <consortium name="DOE Joint Genome Institute"/>
            <person name="Haridas S."/>
            <person name="Albert R."/>
            <person name="Binder M."/>
            <person name="Bloem J."/>
            <person name="Labutti K."/>
            <person name="Salamov A."/>
            <person name="Andreopoulos B."/>
            <person name="Baker S.E."/>
            <person name="Barry K."/>
            <person name="Bills G."/>
            <person name="Bluhm B.H."/>
            <person name="Cannon C."/>
            <person name="Castanera R."/>
            <person name="Culley D.E."/>
            <person name="Daum C."/>
            <person name="Ezra D."/>
            <person name="Gonzalez J.B."/>
            <person name="Henrissat B."/>
            <person name="Kuo A."/>
            <person name="Liang C."/>
            <person name="Lipzen A."/>
            <person name="Lutzoni F."/>
            <person name="Magnuson J."/>
            <person name="Mondo S."/>
            <person name="Nolan M."/>
            <person name="Ohm R."/>
            <person name="Pangilinan J."/>
            <person name="Park H.-J."/>
            <person name="Ramirez L."/>
            <person name="Alfaro M."/>
            <person name="Sun H."/>
            <person name="Tritt A."/>
            <person name="Yoshinaga Y."/>
            <person name="Zwiers L.-H."/>
            <person name="Turgeon B.G."/>
            <person name="Goodwin S.B."/>
            <person name="Spatafora J.W."/>
            <person name="Crous P.W."/>
            <person name="Grigoriev I.V."/>
        </authorList>
    </citation>
    <scope>NUCLEOTIDE SEQUENCE</scope>
    <source>
        <strain evidence="8">CBS 394.84</strain>
    </source>
</reference>
<keyword evidence="9" id="KW-1185">Reference proteome</keyword>
<feature type="transmembrane region" description="Helical" evidence="6">
    <location>
        <begin position="28"/>
        <end position="50"/>
    </location>
</feature>
<dbReference type="Pfam" id="PF20684">
    <property type="entry name" value="Fung_rhodopsin"/>
    <property type="match status" value="1"/>
</dbReference>
<feature type="transmembrane region" description="Helical" evidence="6">
    <location>
        <begin position="62"/>
        <end position="82"/>
    </location>
</feature>
<evidence type="ECO:0000313" key="8">
    <source>
        <dbReference type="EMBL" id="KAF1852102.1"/>
    </source>
</evidence>
<dbReference type="AlphaFoldDB" id="A0A9P4GVK1"/>
<dbReference type="PANTHER" id="PTHR33048">
    <property type="entry name" value="PTH11-LIKE INTEGRAL MEMBRANE PROTEIN (AFU_ORTHOLOGUE AFUA_5G11245)"/>
    <property type="match status" value="1"/>
</dbReference>
<evidence type="ECO:0000256" key="2">
    <source>
        <dbReference type="ARBA" id="ARBA00022692"/>
    </source>
</evidence>
<accession>A0A9P4GVK1</accession>
<evidence type="ECO:0000256" key="6">
    <source>
        <dbReference type="SAM" id="Phobius"/>
    </source>
</evidence>
<feature type="domain" description="Rhodopsin" evidence="7">
    <location>
        <begin position="3"/>
        <end position="125"/>
    </location>
</feature>
<keyword evidence="3 6" id="KW-1133">Transmembrane helix</keyword>
<organism evidence="8 9">
    <name type="scientific">Cucurbitaria berberidis CBS 394.84</name>
    <dbReference type="NCBI Taxonomy" id="1168544"/>
    <lineage>
        <taxon>Eukaryota</taxon>
        <taxon>Fungi</taxon>
        <taxon>Dikarya</taxon>
        <taxon>Ascomycota</taxon>
        <taxon>Pezizomycotina</taxon>
        <taxon>Dothideomycetes</taxon>
        <taxon>Pleosporomycetidae</taxon>
        <taxon>Pleosporales</taxon>
        <taxon>Pleosporineae</taxon>
        <taxon>Cucurbitariaceae</taxon>
        <taxon>Cucurbitaria</taxon>
    </lineage>
</organism>
<dbReference type="PANTHER" id="PTHR33048:SF92">
    <property type="entry name" value="INTEGRAL MEMBRANE PROTEIN"/>
    <property type="match status" value="1"/>
</dbReference>
<comment type="subcellular location">
    <subcellularLocation>
        <location evidence="1">Membrane</location>
        <topology evidence="1">Multi-pass membrane protein</topology>
    </subcellularLocation>
</comment>
<keyword evidence="4 6" id="KW-0472">Membrane</keyword>
<proteinExistence type="inferred from homology"/>
<evidence type="ECO:0000256" key="5">
    <source>
        <dbReference type="ARBA" id="ARBA00038359"/>
    </source>
</evidence>
<dbReference type="InterPro" id="IPR052337">
    <property type="entry name" value="SAT4-like"/>
</dbReference>
<evidence type="ECO:0000313" key="9">
    <source>
        <dbReference type="Proteomes" id="UP000800039"/>
    </source>
</evidence>
<sequence>MLLHCQPLKYNYTIPLENPRYCFTLRSFRITVASVGIALDGLIWILPHCVVWRLQLRLTSKLAITAIFALGLLSIVIGGLRINSFANVDLGDITFGIGATLIWSITQISTGIIVACCPYLRPVFEKMLSCRLTRPTTRRSQISHSRQSSITVTTSICLQDSLQAPPPQGTFHDGHQEPWAPTFDVERGPASEFQKAGTCCGDSPSCGCL</sequence>
<name>A0A9P4GVK1_9PLEO</name>
<evidence type="ECO:0000256" key="4">
    <source>
        <dbReference type="ARBA" id="ARBA00023136"/>
    </source>
</evidence>
<evidence type="ECO:0000256" key="1">
    <source>
        <dbReference type="ARBA" id="ARBA00004141"/>
    </source>
</evidence>
<protein>
    <recommendedName>
        <fullName evidence="7">Rhodopsin domain-containing protein</fullName>
    </recommendedName>
</protein>
<keyword evidence="2 6" id="KW-0812">Transmembrane</keyword>
<evidence type="ECO:0000256" key="3">
    <source>
        <dbReference type="ARBA" id="ARBA00022989"/>
    </source>
</evidence>
<dbReference type="GO" id="GO:0016020">
    <property type="term" value="C:membrane"/>
    <property type="evidence" value="ECO:0007669"/>
    <property type="project" value="UniProtKB-SubCell"/>
</dbReference>
<comment type="similarity">
    <text evidence="5">Belongs to the SAT4 family.</text>
</comment>
<dbReference type="OrthoDB" id="5401779at2759"/>
<dbReference type="InterPro" id="IPR049326">
    <property type="entry name" value="Rhodopsin_dom_fungi"/>
</dbReference>
<dbReference type="Proteomes" id="UP000800039">
    <property type="component" value="Unassembled WGS sequence"/>
</dbReference>
<dbReference type="RefSeq" id="XP_040794665.1">
    <property type="nucleotide sequence ID" value="XM_040927723.1"/>
</dbReference>
<gene>
    <name evidence="8" type="ORF">K460DRAFT_271426</name>
</gene>
<dbReference type="GeneID" id="63844976"/>
<dbReference type="EMBL" id="ML976614">
    <property type="protein sequence ID" value="KAF1852102.1"/>
    <property type="molecule type" value="Genomic_DNA"/>
</dbReference>
<evidence type="ECO:0000259" key="7">
    <source>
        <dbReference type="Pfam" id="PF20684"/>
    </source>
</evidence>
<feature type="transmembrane region" description="Helical" evidence="6">
    <location>
        <begin position="94"/>
        <end position="120"/>
    </location>
</feature>